<sequence>MRKRAVLNPETARPRTLFGCRKGPLRDTPGPLPAPHRQGERWRPGY</sequence>
<reference evidence="3" key="2">
    <citation type="submission" date="2012-02" db="EMBL/GenBank/DDBJ databases">
        <title>Complete genome sequence of Blastococcus saxobsidens strain DD2.</title>
        <authorList>
            <person name="Genoscope."/>
        </authorList>
    </citation>
    <scope>NUCLEOTIDE SEQUENCE [LARGE SCALE GENOMIC DNA]</scope>
    <source>
        <strain evidence="3">DD2</strain>
    </source>
</reference>
<dbReference type="STRING" id="1146883.BLASA_1030"/>
<accession>H6RV99</accession>
<feature type="compositionally biased region" description="Basic and acidic residues" evidence="1">
    <location>
        <begin position="37"/>
        <end position="46"/>
    </location>
</feature>
<organism evidence="2 3">
    <name type="scientific">Blastococcus saxobsidens (strain DD2)</name>
    <dbReference type="NCBI Taxonomy" id="1146883"/>
    <lineage>
        <taxon>Bacteria</taxon>
        <taxon>Bacillati</taxon>
        <taxon>Actinomycetota</taxon>
        <taxon>Actinomycetes</taxon>
        <taxon>Geodermatophilales</taxon>
        <taxon>Geodermatophilaceae</taxon>
        <taxon>Blastococcus</taxon>
    </lineage>
</organism>
<dbReference type="HOGENOM" id="CLU_3180826_0_0_11"/>
<dbReference type="Proteomes" id="UP000007517">
    <property type="component" value="Chromosome"/>
</dbReference>
<evidence type="ECO:0000313" key="3">
    <source>
        <dbReference type="Proteomes" id="UP000007517"/>
    </source>
</evidence>
<proteinExistence type="predicted"/>
<dbReference type="EMBL" id="FO117623">
    <property type="protein sequence ID" value="CCG01976.1"/>
    <property type="molecule type" value="Genomic_DNA"/>
</dbReference>
<gene>
    <name evidence="2" type="ordered locus">BLASA_1030</name>
</gene>
<dbReference type="AlphaFoldDB" id="H6RV99"/>
<feature type="region of interest" description="Disordered" evidence="1">
    <location>
        <begin position="1"/>
        <end position="46"/>
    </location>
</feature>
<keyword evidence="3" id="KW-1185">Reference proteome</keyword>
<evidence type="ECO:0000256" key="1">
    <source>
        <dbReference type="SAM" id="MobiDB-lite"/>
    </source>
</evidence>
<reference evidence="2 3" key="1">
    <citation type="journal article" date="2012" name="J. Bacteriol.">
        <title>Genome Sequence of Blastococcus saxobsidens DD2, a Stone-Inhabiting Bacterium.</title>
        <authorList>
            <person name="Chouaia B."/>
            <person name="Crotti E."/>
            <person name="Brusetti L."/>
            <person name="Daffonchio D."/>
            <person name="Essoussi I."/>
            <person name="Nouioui I."/>
            <person name="Sbissi I."/>
            <person name="Ghodhbane-Gtari F."/>
            <person name="Gtari M."/>
            <person name="Vacherie B."/>
            <person name="Barbe V."/>
            <person name="Medigue C."/>
            <person name="Gury J."/>
            <person name="Pujic P."/>
            <person name="Normand P."/>
        </authorList>
    </citation>
    <scope>NUCLEOTIDE SEQUENCE [LARGE SCALE GENOMIC DNA]</scope>
    <source>
        <strain evidence="2 3">DD2</strain>
    </source>
</reference>
<evidence type="ECO:0000313" key="2">
    <source>
        <dbReference type="EMBL" id="CCG01976.1"/>
    </source>
</evidence>
<name>H6RV99_BLASD</name>
<protein>
    <submittedName>
        <fullName evidence="2">Uncharacterized protein</fullName>
    </submittedName>
</protein>
<dbReference type="KEGG" id="bsd:BLASA_1030"/>